<dbReference type="RefSeq" id="XP_031022862.1">
    <property type="nucleotide sequence ID" value="XM_031171183.1"/>
</dbReference>
<dbReference type="GeneID" id="42006480"/>
<evidence type="ECO:0000259" key="2">
    <source>
        <dbReference type="Pfam" id="PF13878"/>
    </source>
</evidence>
<proteinExistence type="predicted"/>
<dbReference type="AlphaFoldDB" id="A0A507C0D0"/>
<dbReference type="GO" id="GO:0007064">
    <property type="term" value="P:mitotic sister chromatid cohesion"/>
    <property type="evidence" value="ECO:0007669"/>
    <property type="project" value="TreeGrafter"/>
</dbReference>
<feature type="region of interest" description="Disordered" evidence="1">
    <location>
        <begin position="70"/>
        <end position="105"/>
    </location>
</feature>
<dbReference type="STRING" id="1806994.A0A507C0D0"/>
<dbReference type="EMBL" id="QEAO01000045">
    <property type="protein sequence ID" value="TPX31426.1"/>
    <property type="molecule type" value="Genomic_DNA"/>
</dbReference>
<evidence type="ECO:0000256" key="1">
    <source>
        <dbReference type="SAM" id="MobiDB-lite"/>
    </source>
</evidence>
<reference evidence="3 4" key="1">
    <citation type="journal article" date="2019" name="Sci. Rep.">
        <title>Comparative genomics of chytrid fungi reveal insights into the obligate biotrophic and pathogenic lifestyle of Synchytrium endobioticum.</title>
        <authorList>
            <person name="van de Vossenberg B.T.L.H."/>
            <person name="Warris S."/>
            <person name="Nguyen H.D.T."/>
            <person name="van Gent-Pelzer M.P.E."/>
            <person name="Joly D.L."/>
            <person name="van de Geest H.C."/>
            <person name="Bonants P.J.M."/>
            <person name="Smith D.S."/>
            <person name="Levesque C.A."/>
            <person name="van der Lee T.A.J."/>
        </authorList>
    </citation>
    <scope>NUCLEOTIDE SEQUENCE [LARGE SCALE GENOMIC DNA]</scope>
    <source>
        <strain evidence="3 4">JEL517</strain>
    </source>
</reference>
<dbReference type="PANTHER" id="PTHR45884">
    <property type="entry name" value="N-ACETYLTRANSFERASE ECO"/>
    <property type="match status" value="1"/>
</dbReference>
<dbReference type="GO" id="GO:0061733">
    <property type="term" value="F:protein-lysine-acetyltransferase activity"/>
    <property type="evidence" value="ECO:0007669"/>
    <property type="project" value="TreeGrafter"/>
</dbReference>
<organism evidence="3 4">
    <name type="scientific">Synchytrium microbalum</name>
    <dbReference type="NCBI Taxonomy" id="1806994"/>
    <lineage>
        <taxon>Eukaryota</taxon>
        <taxon>Fungi</taxon>
        <taxon>Fungi incertae sedis</taxon>
        <taxon>Chytridiomycota</taxon>
        <taxon>Chytridiomycota incertae sedis</taxon>
        <taxon>Chytridiomycetes</taxon>
        <taxon>Synchytriales</taxon>
        <taxon>Synchytriaceae</taxon>
        <taxon>Synchytrium</taxon>
    </lineage>
</organism>
<dbReference type="GO" id="GO:0005634">
    <property type="term" value="C:nucleus"/>
    <property type="evidence" value="ECO:0007669"/>
    <property type="project" value="TreeGrafter"/>
</dbReference>
<feature type="compositionally biased region" description="Basic and acidic residues" evidence="1">
    <location>
        <begin position="1"/>
        <end position="12"/>
    </location>
</feature>
<dbReference type="InterPro" id="IPR028005">
    <property type="entry name" value="AcTrfase_ESCO_Znf_dom"/>
</dbReference>
<sequence length="290" mass="32380">MDAYLKRPDLSRNDGQQMESRQAAVTYHGRRTFRSNLSQPILTSIDESTNTSQQRLKPVLNELCNPAISPISRKHEADTYESSKIKRSKPSAVSTQHEKPVKTQPRQYEQLHLNLGQRAQRSVKRCNECLMEYSVGKAEDEALHDHYHRAVLEGIAFNGYKESQVLERGDDGAQMVLVSATGSTSQKLLDVVEQVNKDLGGVPLSTEFLETCKCIFYVSSKKHILGCVIAEPLKNAFHVIPQDVEHESNQATPAAPSDSGVIRCGYVIFSLNILLDDTDLNQPINQDKSS</sequence>
<dbReference type="PANTHER" id="PTHR45884:SF2">
    <property type="entry name" value="N-ACETYLTRANSFERASE ECO"/>
    <property type="match status" value="1"/>
</dbReference>
<dbReference type="OrthoDB" id="428854at2759"/>
<name>A0A507C0D0_9FUNG</name>
<dbReference type="Proteomes" id="UP000319731">
    <property type="component" value="Unassembled WGS sequence"/>
</dbReference>
<dbReference type="Pfam" id="PF13878">
    <property type="entry name" value="zf-C2H2_3"/>
    <property type="match status" value="1"/>
</dbReference>
<feature type="region of interest" description="Disordered" evidence="1">
    <location>
        <begin position="1"/>
        <end position="22"/>
    </location>
</feature>
<gene>
    <name evidence="3" type="ORF">SmJEL517_g05257</name>
</gene>
<feature type="domain" description="N-acetyltransferase ESCO zinc-finger" evidence="2">
    <location>
        <begin position="110"/>
        <end position="149"/>
    </location>
</feature>
<protein>
    <recommendedName>
        <fullName evidence="2">N-acetyltransferase ESCO zinc-finger domain-containing protein</fullName>
    </recommendedName>
</protein>
<evidence type="ECO:0000313" key="4">
    <source>
        <dbReference type="Proteomes" id="UP000319731"/>
    </source>
</evidence>
<keyword evidence="4" id="KW-1185">Reference proteome</keyword>
<feature type="compositionally biased region" description="Basic and acidic residues" evidence="1">
    <location>
        <begin position="73"/>
        <end position="84"/>
    </location>
</feature>
<comment type="caution">
    <text evidence="3">The sequence shown here is derived from an EMBL/GenBank/DDBJ whole genome shotgun (WGS) entry which is preliminary data.</text>
</comment>
<accession>A0A507C0D0</accession>
<dbReference type="GO" id="GO:0000785">
    <property type="term" value="C:chromatin"/>
    <property type="evidence" value="ECO:0007669"/>
    <property type="project" value="TreeGrafter"/>
</dbReference>
<evidence type="ECO:0000313" key="3">
    <source>
        <dbReference type="EMBL" id="TPX31426.1"/>
    </source>
</evidence>